<keyword evidence="1" id="KW-0812">Transmembrane</keyword>
<proteinExistence type="predicted"/>
<feature type="transmembrane region" description="Helical" evidence="1">
    <location>
        <begin position="119"/>
        <end position="139"/>
    </location>
</feature>
<gene>
    <name evidence="2" type="ORF">DFR58_11756</name>
</gene>
<accession>A0A369AZA6</accession>
<dbReference type="Pfam" id="PF13346">
    <property type="entry name" value="ABC2_membrane_5"/>
    <property type="match status" value="1"/>
</dbReference>
<evidence type="ECO:0000313" key="3">
    <source>
        <dbReference type="Proteomes" id="UP000253034"/>
    </source>
</evidence>
<dbReference type="RefSeq" id="WP_114298573.1">
    <property type="nucleotide sequence ID" value="NZ_QPJT01000017.1"/>
</dbReference>
<evidence type="ECO:0000256" key="1">
    <source>
        <dbReference type="SAM" id="Phobius"/>
    </source>
</evidence>
<dbReference type="InterPro" id="IPR025699">
    <property type="entry name" value="ABC2_memb-like"/>
</dbReference>
<sequence>MLRIFFIDVFRQKKLIITYFLLTILSTLLVGALGGIGISILFSYKVLHASCMSDEYNNSFIFYLTLPMKRYFYVIEKHILSAFLVLCGIGLTLCIDSIILKSAAIDRLISYNINSVKVIVSIMILLSVFMQSAFIIPFFKDGIITTLKYTRAFGISIFVGFLLLGQLLKYIGMSRVESVLEKTSGNILIISISLYMLISFVSIAISSKLFDKRHV</sequence>
<keyword evidence="3" id="KW-1185">Reference proteome</keyword>
<keyword evidence="1" id="KW-1133">Transmembrane helix</keyword>
<reference evidence="2 3" key="1">
    <citation type="submission" date="2018-07" db="EMBL/GenBank/DDBJ databases">
        <title>Genomic Encyclopedia of Type Strains, Phase IV (KMG-IV): sequencing the most valuable type-strain genomes for metagenomic binning, comparative biology and taxonomic classification.</title>
        <authorList>
            <person name="Goeker M."/>
        </authorList>
    </citation>
    <scope>NUCLEOTIDE SEQUENCE [LARGE SCALE GENOMIC DNA]</scope>
    <source>
        <strain evidence="2 3">DSM 27016</strain>
    </source>
</reference>
<name>A0A369AZA6_9FIRM</name>
<feature type="transmembrane region" description="Helical" evidence="1">
    <location>
        <begin position="79"/>
        <end position="99"/>
    </location>
</feature>
<evidence type="ECO:0000313" key="2">
    <source>
        <dbReference type="EMBL" id="RCX13516.1"/>
    </source>
</evidence>
<dbReference type="EMBL" id="QPJT01000017">
    <property type="protein sequence ID" value="RCX13516.1"/>
    <property type="molecule type" value="Genomic_DNA"/>
</dbReference>
<dbReference type="Proteomes" id="UP000253034">
    <property type="component" value="Unassembled WGS sequence"/>
</dbReference>
<organism evidence="2 3">
    <name type="scientific">Anaerobacterium chartisolvens</name>
    <dbReference type="NCBI Taxonomy" id="1297424"/>
    <lineage>
        <taxon>Bacteria</taxon>
        <taxon>Bacillati</taxon>
        <taxon>Bacillota</taxon>
        <taxon>Clostridia</taxon>
        <taxon>Eubacteriales</taxon>
        <taxon>Oscillospiraceae</taxon>
        <taxon>Anaerobacterium</taxon>
    </lineage>
</organism>
<feature type="transmembrane region" description="Helical" evidence="1">
    <location>
        <begin position="151"/>
        <end position="172"/>
    </location>
</feature>
<keyword evidence="1" id="KW-0472">Membrane</keyword>
<dbReference type="AlphaFoldDB" id="A0A369AZA6"/>
<feature type="transmembrane region" description="Helical" evidence="1">
    <location>
        <begin position="184"/>
        <end position="205"/>
    </location>
</feature>
<feature type="transmembrane region" description="Helical" evidence="1">
    <location>
        <begin position="20"/>
        <end position="44"/>
    </location>
</feature>
<protein>
    <submittedName>
        <fullName evidence="2">ABC-2 family transporter</fullName>
    </submittedName>
</protein>
<comment type="caution">
    <text evidence="2">The sequence shown here is derived from an EMBL/GenBank/DDBJ whole genome shotgun (WGS) entry which is preliminary data.</text>
</comment>